<dbReference type="GO" id="GO:0061630">
    <property type="term" value="F:ubiquitin protein ligase activity"/>
    <property type="evidence" value="ECO:0007669"/>
    <property type="project" value="UniProtKB-EC"/>
</dbReference>
<evidence type="ECO:0000256" key="8">
    <source>
        <dbReference type="ARBA" id="ARBA00022723"/>
    </source>
</evidence>
<keyword evidence="18" id="KW-0508">mRNA splicing</keyword>
<dbReference type="Pfam" id="PF01985">
    <property type="entry name" value="CRS1_YhbY"/>
    <property type="match status" value="2"/>
</dbReference>
<evidence type="ECO:0000256" key="2">
    <source>
        <dbReference type="ARBA" id="ARBA00004167"/>
    </source>
</evidence>
<dbReference type="Pfam" id="PF13639">
    <property type="entry name" value="zf-RING_2"/>
    <property type="match status" value="1"/>
</dbReference>
<keyword evidence="5" id="KW-0507">mRNA processing</keyword>
<dbReference type="FunFam" id="3.30.110.60:FF:000002">
    <property type="entry name" value="CRS2-associated factor 1, chloroplastic"/>
    <property type="match status" value="2"/>
</dbReference>
<keyword evidence="12" id="KW-0833">Ubl conjugation pathway</keyword>
<dbReference type="GO" id="GO:0008270">
    <property type="term" value="F:zinc ion binding"/>
    <property type="evidence" value="ECO:0007669"/>
    <property type="project" value="UniProtKB-KW"/>
</dbReference>
<keyword evidence="7 24" id="KW-0812">Transmembrane</keyword>
<evidence type="ECO:0000256" key="24">
    <source>
        <dbReference type="SAM" id="Phobius"/>
    </source>
</evidence>
<dbReference type="PANTHER" id="PTHR46247">
    <property type="entry name" value="CRS2-ASSOCIATED FACTOR 1, CHLOROPLASTIC"/>
    <property type="match status" value="1"/>
</dbReference>
<dbReference type="InterPro" id="IPR001841">
    <property type="entry name" value="Znf_RING"/>
</dbReference>
<evidence type="ECO:0000256" key="11">
    <source>
        <dbReference type="ARBA" id="ARBA00022771"/>
    </source>
</evidence>
<evidence type="ECO:0000256" key="20">
    <source>
        <dbReference type="ARBA" id="ARBA00024209"/>
    </source>
</evidence>
<dbReference type="SMART" id="SM00184">
    <property type="entry name" value="RING"/>
    <property type="match status" value="1"/>
</dbReference>
<dbReference type="SUPFAM" id="SSF75471">
    <property type="entry name" value="YhbY-like"/>
    <property type="match status" value="2"/>
</dbReference>
<evidence type="ECO:0000256" key="1">
    <source>
        <dbReference type="ARBA" id="ARBA00000900"/>
    </source>
</evidence>
<evidence type="ECO:0000256" key="13">
    <source>
        <dbReference type="ARBA" id="ARBA00022833"/>
    </source>
</evidence>
<evidence type="ECO:0000256" key="17">
    <source>
        <dbReference type="ARBA" id="ARBA00023136"/>
    </source>
</evidence>
<dbReference type="InterPro" id="IPR001890">
    <property type="entry name" value="RNA-binding_CRM"/>
</dbReference>
<name>A0AAU9RXC9_THLAR</name>
<dbReference type="SUPFAM" id="SSF57850">
    <property type="entry name" value="RING/U-box"/>
    <property type="match status" value="1"/>
</dbReference>
<organism evidence="27 28">
    <name type="scientific">Thlaspi arvense</name>
    <name type="common">Field penny-cress</name>
    <dbReference type="NCBI Taxonomy" id="13288"/>
    <lineage>
        <taxon>Eukaryota</taxon>
        <taxon>Viridiplantae</taxon>
        <taxon>Streptophyta</taxon>
        <taxon>Embryophyta</taxon>
        <taxon>Tracheophyta</taxon>
        <taxon>Spermatophyta</taxon>
        <taxon>Magnoliopsida</taxon>
        <taxon>eudicotyledons</taxon>
        <taxon>Gunneridae</taxon>
        <taxon>Pentapetalae</taxon>
        <taxon>rosids</taxon>
        <taxon>malvids</taxon>
        <taxon>Brassicales</taxon>
        <taxon>Brassicaceae</taxon>
        <taxon>Thlaspideae</taxon>
        <taxon>Thlaspi</taxon>
    </lineage>
</organism>
<keyword evidence="15" id="KW-0809">Transit peptide</keyword>
<evidence type="ECO:0000256" key="18">
    <source>
        <dbReference type="ARBA" id="ARBA00023187"/>
    </source>
</evidence>
<dbReference type="Gene3D" id="3.30.110.60">
    <property type="entry name" value="YhbY-like"/>
    <property type="match status" value="2"/>
</dbReference>
<feature type="domain" description="CRM" evidence="26">
    <location>
        <begin position="219"/>
        <end position="317"/>
    </location>
</feature>
<feature type="compositionally biased region" description="Low complexity" evidence="23">
    <location>
        <begin position="200"/>
        <end position="211"/>
    </location>
</feature>
<feature type="transmembrane region" description="Helical" evidence="24">
    <location>
        <begin position="696"/>
        <end position="717"/>
    </location>
</feature>
<feature type="compositionally biased region" description="Polar residues" evidence="23">
    <location>
        <begin position="60"/>
        <end position="75"/>
    </location>
</feature>
<keyword evidence="19" id="KW-0687">Ribonucleoprotein</keyword>
<dbReference type="PROSITE" id="PS50089">
    <property type="entry name" value="ZF_RING_2"/>
    <property type="match status" value="1"/>
</dbReference>
<evidence type="ECO:0000256" key="10">
    <source>
        <dbReference type="ARBA" id="ARBA00022737"/>
    </source>
</evidence>
<proteinExistence type="inferred from homology"/>
<accession>A0AAU9RXC9</accession>
<evidence type="ECO:0000256" key="9">
    <source>
        <dbReference type="ARBA" id="ARBA00022729"/>
    </source>
</evidence>
<dbReference type="GO" id="GO:0000373">
    <property type="term" value="P:Group II intron splicing"/>
    <property type="evidence" value="ECO:0007669"/>
    <property type="project" value="InterPro"/>
</dbReference>
<keyword evidence="13" id="KW-0862">Zinc</keyword>
<feature type="domain" description="CRM" evidence="26">
    <location>
        <begin position="339"/>
        <end position="435"/>
    </location>
</feature>
<feature type="region of interest" description="Disordered" evidence="23">
    <location>
        <begin position="503"/>
        <end position="538"/>
    </location>
</feature>
<comment type="subcellular location">
    <subcellularLocation>
        <location evidence="2">Membrane</location>
        <topology evidence="2">Single-pass membrane protein</topology>
    </subcellularLocation>
</comment>
<dbReference type="InterPro" id="IPR035920">
    <property type="entry name" value="YhbY-like_sf"/>
</dbReference>
<evidence type="ECO:0000259" key="25">
    <source>
        <dbReference type="PROSITE" id="PS50089"/>
    </source>
</evidence>
<dbReference type="AlphaFoldDB" id="A0AAU9RXC9"/>
<feature type="compositionally biased region" description="Acidic residues" evidence="23">
    <location>
        <begin position="442"/>
        <end position="458"/>
    </location>
</feature>
<dbReference type="Gene3D" id="3.30.40.10">
    <property type="entry name" value="Zinc/RING finger domain, C3HC4 (zinc finger)"/>
    <property type="match status" value="1"/>
</dbReference>
<evidence type="ECO:0000313" key="27">
    <source>
        <dbReference type="EMBL" id="CAH2051181.1"/>
    </source>
</evidence>
<dbReference type="InterPro" id="IPR044599">
    <property type="entry name" value="CAF1P_plant"/>
</dbReference>
<evidence type="ECO:0000256" key="21">
    <source>
        <dbReference type="PROSITE-ProRule" id="PRU00175"/>
    </source>
</evidence>
<feature type="domain" description="RING-type" evidence="25">
    <location>
        <begin position="779"/>
        <end position="821"/>
    </location>
</feature>
<evidence type="ECO:0000256" key="12">
    <source>
        <dbReference type="ARBA" id="ARBA00022786"/>
    </source>
</evidence>
<evidence type="ECO:0000256" key="16">
    <source>
        <dbReference type="ARBA" id="ARBA00022989"/>
    </source>
</evidence>
<comment type="similarity">
    <text evidence="20">Belongs to the RING-type zinc finger family. ATL subfamily.</text>
</comment>
<sequence>MNVGPSEVRFSRWGNANAERFEQRRRSQEELEAEIRRDRRFDGATKIVHTHDSVAAASEPKTSPFRSRGTPSLPSARSIPGRRSKYSKPDSGPSKPKNKPKVPDSPPQLDAKAEVKLSEDGLSYVIDGAPFEFKYSYTETPKVKPLKLREPAYAPFGPTTMGRPWTGRAPLPQSQKAPREFDSFRLPPAGKKGVKPIQKPGPFRPGVGPRGAIDEGRDQRAGYFLLKDNKAIEYGMRVEEDVIKSRDGLTHNMLNNIHDLWKRRRVCKIKCKGVCTVDMDNVCEQLEEKIGGKVIYRRGGVIFLFRGRNYNHRTRPRFPLMLWKPVAPVYPRLIQHVPEGLTHQEATEMRRKGRELKPICKLGKNGVYCDLVKNVKEAFEVCELVRIDCQGMKGSDFRKIGAKLKDLVPCVLISFENEQILMWRGREWKSFLTTPDKKDDILGDIDVDTASPEDDDETSMSPDQTQIAATQNSLPGSMEMQEGPDGDDLIPSAVDILAMEGRNNNSLQSSSKEDATADNYSLGDHQEPEQDPETSEEINKQSIERVLNLMKQAVESGTALVLEEATDLDADAVFAKSVAFSNVATPGPVFQHGLRKEPVVKKQENRVFGYQNLEAKTSDVVVVSGKKEVAVRVERDEKKEKEGLKKKLDRFDEEDYREVIPQGTLKCNETKRIVYDYVSAQSTPLYTTNDLFKPSLAIITGVFSIVFTLTFVLLVYAKCFHNDLRSESDGEGDGGRQDRLWQGLFNRSSRLSGLNKTEIESLPFFRFSALKGSKQGLECSVCLSKFEDVEILRLLPRCKHAFHIGCIDQWLEQHATCPLCRNRVSIEDELSALGCRSSNSLRLMDESQAREEDSSLEIYIEREEGISDGSSRFSSFRKILKIGKKEKSLSLDEQGNEKHMHKFNHRIVVSDAVFKNRWSNVTSSDLTFLTSEMLNSKSSDRFSSMERVYRENGGNLREKEDMEMKRMFKNKDSTRRAVSEITAVPRLSVLQVTIAARENAVGGSDSVLAASTSQSDSIAATEERRRRLWLPIARKTAQWFVNREKRNELNTSRRNLNRTP</sequence>
<evidence type="ECO:0000256" key="7">
    <source>
        <dbReference type="ARBA" id="ARBA00022692"/>
    </source>
</evidence>
<evidence type="ECO:0000313" key="28">
    <source>
        <dbReference type="Proteomes" id="UP000836841"/>
    </source>
</evidence>
<feature type="region of interest" description="Disordered" evidence="23">
    <location>
        <begin position="440"/>
        <end position="466"/>
    </location>
</feature>
<keyword evidence="17 24" id="KW-0472">Membrane</keyword>
<gene>
    <name evidence="27" type="ORF">TAV2_LOCUS11372</name>
</gene>
<dbReference type="Proteomes" id="UP000836841">
    <property type="component" value="Chromosome 3"/>
</dbReference>
<dbReference type="GO" id="GO:0006397">
    <property type="term" value="P:mRNA processing"/>
    <property type="evidence" value="ECO:0007669"/>
    <property type="project" value="UniProtKB-KW"/>
</dbReference>
<feature type="compositionally biased region" description="Basic and acidic residues" evidence="23">
    <location>
        <begin position="19"/>
        <end position="43"/>
    </location>
</feature>
<keyword evidence="11 21" id="KW-0863">Zinc-finger</keyword>
<evidence type="ECO:0000256" key="19">
    <source>
        <dbReference type="ARBA" id="ARBA00023274"/>
    </source>
</evidence>
<feature type="region of interest" description="Disordered" evidence="23">
    <location>
        <begin position="171"/>
        <end position="213"/>
    </location>
</feature>
<dbReference type="EMBL" id="OU466859">
    <property type="protein sequence ID" value="CAH2051181.1"/>
    <property type="molecule type" value="Genomic_DNA"/>
</dbReference>
<dbReference type="EC" id="2.3.2.27" evidence="4"/>
<dbReference type="SMART" id="SM01103">
    <property type="entry name" value="CRS1_YhbY"/>
    <property type="match status" value="2"/>
</dbReference>
<evidence type="ECO:0000256" key="23">
    <source>
        <dbReference type="SAM" id="MobiDB-lite"/>
    </source>
</evidence>
<dbReference type="PANTHER" id="PTHR46247:SF1">
    <property type="entry name" value="CRS2-ASSOCIATED FACTOR 1, CHLOROPLASTIC"/>
    <property type="match status" value="1"/>
</dbReference>
<evidence type="ECO:0000256" key="15">
    <source>
        <dbReference type="ARBA" id="ARBA00022946"/>
    </source>
</evidence>
<dbReference type="PROSITE" id="PS51295">
    <property type="entry name" value="CRM"/>
    <property type="match status" value="2"/>
</dbReference>
<evidence type="ECO:0000256" key="6">
    <source>
        <dbReference type="ARBA" id="ARBA00022679"/>
    </source>
</evidence>
<evidence type="ECO:0000256" key="4">
    <source>
        <dbReference type="ARBA" id="ARBA00012483"/>
    </source>
</evidence>
<reference evidence="27 28" key="1">
    <citation type="submission" date="2022-03" db="EMBL/GenBank/DDBJ databases">
        <authorList>
            <person name="Nunn A."/>
            <person name="Chopra R."/>
            <person name="Nunn A."/>
            <person name="Contreras Garrido A."/>
        </authorList>
    </citation>
    <scope>NUCLEOTIDE SEQUENCE [LARGE SCALE GENOMIC DNA]</scope>
</reference>
<comment type="pathway">
    <text evidence="3">Protein modification; protein ubiquitination.</text>
</comment>
<feature type="region of interest" description="Disordered" evidence="23">
    <location>
        <begin position="1"/>
        <end position="110"/>
    </location>
</feature>
<keyword evidence="14 22" id="KW-0694">RNA-binding</keyword>
<comment type="catalytic activity">
    <reaction evidence="1">
        <text>S-ubiquitinyl-[E2 ubiquitin-conjugating enzyme]-L-cysteine + [acceptor protein]-L-lysine = [E2 ubiquitin-conjugating enzyme]-L-cysteine + N(6)-ubiquitinyl-[acceptor protein]-L-lysine.</text>
        <dbReference type="EC" id="2.3.2.27"/>
    </reaction>
</comment>
<dbReference type="FunFam" id="3.30.40.10:FF:000285">
    <property type="entry name" value="RING-H2 finger protein ATL43"/>
    <property type="match status" value="1"/>
</dbReference>
<evidence type="ECO:0000256" key="22">
    <source>
        <dbReference type="PROSITE-ProRule" id="PRU00626"/>
    </source>
</evidence>
<keyword evidence="8" id="KW-0479">Metal-binding</keyword>
<keyword evidence="16 24" id="KW-1133">Transmembrane helix</keyword>
<dbReference type="GO" id="GO:0003723">
    <property type="term" value="F:RNA binding"/>
    <property type="evidence" value="ECO:0007669"/>
    <property type="project" value="UniProtKB-UniRule"/>
</dbReference>
<dbReference type="GO" id="GO:1990904">
    <property type="term" value="C:ribonucleoprotein complex"/>
    <property type="evidence" value="ECO:0007669"/>
    <property type="project" value="UniProtKB-KW"/>
</dbReference>
<evidence type="ECO:0000256" key="3">
    <source>
        <dbReference type="ARBA" id="ARBA00004906"/>
    </source>
</evidence>
<dbReference type="InterPro" id="IPR013083">
    <property type="entry name" value="Znf_RING/FYVE/PHD"/>
</dbReference>
<keyword evidence="28" id="KW-1185">Reference proteome</keyword>
<dbReference type="CDD" id="cd16461">
    <property type="entry name" value="RING-H2_EL5-like"/>
    <property type="match status" value="1"/>
</dbReference>
<evidence type="ECO:0000256" key="5">
    <source>
        <dbReference type="ARBA" id="ARBA00022664"/>
    </source>
</evidence>
<keyword evidence="9" id="KW-0732">Signal</keyword>
<dbReference type="GO" id="GO:0016020">
    <property type="term" value="C:membrane"/>
    <property type="evidence" value="ECO:0007669"/>
    <property type="project" value="UniProtKB-SubCell"/>
</dbReference>
<evidence type="ECO:0000256" key="14">
    <source>
        <dbReference type="ARBA" id="ARBA00022884"/>
    </source>
</evidence>
<keyword evidence="10" id="KW-0677">Repeat</keyword>
<keyword evidence="6" id="KW-0808">Transferase</keyword>
<evidence type="ECO:0000259" key="26">
    <source>
        <dbReference type="PROSITE" id="PS51295"/>
    </source>
</evidence>
<protein>
    <recommendedName>
        <fullName evidence="4">RING-type E3 ubiquitin transferase</fullName>
        <ecNumber evidence="4">2.3.2.27</ecNumber>
    </recommendedName>
</protein>